<protein>
    <submittedName>
        <fullName evidence="1">Uncharacterized protein</fullName>
    </submittedName>
</protein>
<accession>A0A517WC02</accession>
<evidence type="ECO:0000313" key="1">
    <source>
        <dbReference type="EMBL" id="QDU02781.1"/>
    </source>
</evidence>
<sequence length="187" mass="21566">MRYAGTGNFPEPVLESVIPHEVLHTVFASHFRRPLPRWADEGAATYEEAEAEKRPTRELAREIVGTERQIPIRRLLVMQNYPDNLGGIAVLYAQGFYLAEYLIDREGKQEFVRFWILPIRRTGIPRFTPTMVSKTRRRHILQPGRNIIRSTSKLPAYTKSKCLPVRTAASVKRIAGPFYLNCALEDW</sequence>
<reference evidence="1 2" key="1">
    <citation type="submission" date="2019-02" db="EMBL/GenBank/DDBJ databases">
        <title>Deep-cultivation of Planctomycetes and their phenomic and genomic characterization uncovers novel biology.</title>
        <authorList>
            <person name="Wiegand S."/>
            <person name="Jogler M."/>
            <person name="Boedeker C."/>
            <person name="Pinto D."/>
            <person name="Vollmers J."/>
            <person name="Rivas-Marin E."/>
            <person name="Kohn T."/>
            <person name="Peeters S.H."/>
            <person name="Heuer A."/>
            <person name="Rast P."/>
            <person name="Oberbeckmann S."/>
            <person name="Bunk B."/>
            <person name="Jeske O."/>
            <person name="Meyerdierks A."/>
            <person name="Storesund J.E."/>
            <person name="Kallscheuer N."/>
            <person name="Luecker S."/>
            <person name="Lage O.M."/>
            <person name="Pohl T."/>
            <person name="Merkel B.J."/>
            <person name="Hornburger P."/>
            <person name="Mueller R.-W."/>
            <person name="Bruemmer F."/>
            <person name="Labrenz M."/>
            <person name="Spormann A.M."/>
            <person name="Op den Camp H."/>
            <person name="Overmann J."/>
            <person name="Amann R."/>
            <person name="Jetten M.S.M."/>
            <person name="Mascher T."/>
            <person name="Medema M.H."/>
            <person name="Devos D.P."/>
            <person name="Kaster A.-K."/>
            <person name="Ovreas L."/>
            <person name="Rohde M."/>
            <person name="Galperin M.Y."/>
            <person name="Jogler C."/>
        </authorList>
    </citation>
    <scope>NUCLEOTIDE SEQUENCE [LARGE SCALE GENOMIC DNA]</scope>
    <source>
        <strain evidence="1 2">V6</strain>
    </source>
</reference>
<dbReference type="EMBL" id="CP036347">
    <property type="protein sequence ID" value="QDU02781.1"/>
    <property type="molecule type" value="Genomic_DNA"/>
</dbReference>
<dbReference type="Proteomes" id="UP000320722">
    <property type="component" value="Chromosome"/>
</dbReference>
<gene>
    <name evidence="1" type="ORF">V6x_24880</name>
</gene>
<dbReference type="AlphaFoldDB" id="A0A517WC02"/>
<evidence type="ECO:0000313" key="2">
    <source>
        <dbReference type="Proteomes" id="UP000320722"/>
    </source>
</evidence>
<name>A0A517WC02_9PLAN</name>
<organism evidence="1 2">
    <name type="scientific">Gimesia chilikensis</name>
    <dbReference type="NCBI Taxonomy" id="2605989"/>
    <lineage>
        <taxon>Bacteria</taxon>
        <taxon>Pseudomonadati</taxon>
        <taxon>Planctomycetota</taxon>
        <taxon>Planctomycetia</taxon>
        <taxon>Planctomycetales</taxon>
        <taxon>Planctomycetaceae</taxon>
        <taxon>Gimesia</taxon>
    </lineage>
</organism>
<proteinExistence type="predicted"/>